<dbReference type="Proteomes" id="UP000183200">
    <property type="component" value="Unassembled WGS sequence"/>
</dbReference>
<sequence length="274" mass="30856">MINKGQYLYLYMKKLTLTLTFCLIVVIAKSQTPTLSTLIRYVNTPVADLTEEVISINGWELTESEVVDSVVTLHFNFKDASLLIRKVKDYKNEISLICNKLKYDNLNKELLQLAPKLVDSRVNEKGHVVKTYWGEKYGYKISIAPKSVFVVQVFDKENSLIREQLESLPAKTGSIEAAYIQDSNFGETPMPLRKFKNLVMPQDDGLKTGKIAVRIKVYNDGNVIDATPGVKGTTLNDRDLWQKCKASIMGAKMPPSNSLPSLQIGIVVFNFKVK</sequence>
<keyword evidence="2" id="KW-1185">Reference proteome</keyword>
<dbReference type="EMBL" id="FNGY01000015">
    <property type="protein sequence ID" value="SDO46934.1"/>
    <property type="molecule type" value="Genomic_DNA"/>
</dbReference>
<organism evidence="1 2">
    <name type="scientific">Pedobacter steynii</name>
    <dbReference type="NCBI Taxonomy" id="430522"/>
    <lineage>
        <taxon>Bacteria</taxon>
        <taxon>Pseudomonadati</taxon>
        <taxon>Bacteroidota</taxon>
        <taxon>Sphingobacteriia</taxon>
        <taxon>Sphingobacteriales</taxon>
        <taxon>Sphingobacteriaceae</taxon>
        <taxon>Pedobacter</taxon>
    </lineage>
</organism>
<evidence type="ECO:0000313" key="1">
    <source>
        <dbReference type="EMBL" id="SDO46934.1"/>
    </source>
</evidence>
<accession>A0A1H0JTI5</accession>
<protein>
    <recommendedName>
        <fullName evidence="3">TonB C-terminal domain-containing protein</fullName>
    </recommendedName>
</protein>
<reference evidence="2" key="1">
    <citation type="submission" date="2016-10" db="EMBL/GenBank/DDBJ databases">
        <authorList>
            <person name="Varghese N."/>
            <person name="Submissions S."/>
        </authorList>
    </citation>
    <scope>NUCLEOTIDE SEQUENCE [LARGE SCALE GENOMIC DNA]</scope>
    <source>
        <strain evidence="2">DSM 19110</strain>
    </source>
</reference>
<evidence type="ECO:0000313" key="2">
    <source>
        <dbReference type="Proteomes" id="UP000183200"/>
    </source>
</evidence>
<dbReference type="AlphaFoldDB" id="A0A1H0JTI5"/>
<name>A0A1H0JTI5_9SPHI</name>
<proteinExistence type="predicted"/>
<evidence type="ECO:0008006" key="3">
    <source>
        <dbReference type="Google" id="ProtNLM"/>
    </source>
</evidence>
<gene>
    <name evidence="1" type="ORF">SAMN05421820_11569</name>
</gene>